<reference evidence="2 3" key="1">
    <citation type="submission" date="2024-01" db="EMBL/GenBank/DDBJ databases">
        <title>Genome assemblies of Stephania.</title>
        <authorList>
            <person name="Yang L."/>
        </authorList>
    </citation>
    <scope>NUCLEOTIDE SEQUENCE [LARGE SCALE GENOMIC DNA]</scope>
    <source>
        <strain evidence="2">YNDBR</strain>
        <tissue evidence="2">Leaf</tissue>
    </source>
</reference>
<feature type="transmembrane region" description="Helical" evidence="1">
    <location>
        <begin position="194"/>
        <end position="213"/>
    </location>
</feature>
<feature type="transmembrane region" description="Helical" evidence="1">
    <location>
        <begin position="109"/>
        <end position="130"/>
    </location>
</feature>
<evidence type="ECO:0000313" key="2">
    <source>
        <dbReference type="EMBL" id="KAK9134463.1"/>
    </source>
</evidence>
<sequence length="218" mass="25047">MILIKPTKEIPKPPLMATTDLRHHHHHHKYTATTTATATPPSPTPTVSSSIQALNTIIQLHFEKTLEKKRSVDLQKKQLFSLYHLFFITVAVIFASQSLSTRLQCRHCWAPIGLLTLAHLVCYVAVAQTLRCINGFKYQRRCHKLTLGVATERLRAVKMRMRDEDGVLGLVDEDFEVGYQEPDEGYFGKFKRNWAMHFGFLIFTYCFMVAFSVDLLCF</sequence>
<gene>
    <name evidence="2" type="ORF">Syun_013793</name>
</gene>
<protein>
    <recommendedName>
        <fullName evidence="4">Transmembrane protein</fullName>
    </recommendedName>
</protein>
<keyword evidence="1" id="KW-0812">Transmembrane</keyword>
<dbReference type="Proteomes" id="UP001420932">
    <property type="component" value="Unassembled WGS sequence"/>
</dbReference>
<comment type="caution">
    <text evidence="2">The sequence shown here is derived from an EMBL/GenBank/DDBJ whole genome shotgun (WGS) entry which is preliminary data.</text>
</comment>
<evidence type="ECO:0000313" key="3">
    <source>
        <dbReference type="Proteomes" id="UP001420932"/>
    </source>
</evidence>
<evidence type="ECO:0008006" key="4">
    <source>
        <dbReference type="Google" id="ProtNLM"/>
    </source>
</evidence>
<keyword evidence="1" id="KW-0472">Membrane</keyword>
<name>A0AAP0JJU0_9MAGN</name>
<keyword evidence="1" id="KW-1133">Transmembrane helix</keyword>
<proteinExistence type="predicted"/>
<evidence type="ECO:0000256" key="1">
    <source>
        <dbReference type="SAM" id="Phobius"/>
    </source>
</evidence>
<dbReference type="PANTHER" id="PTHR36363:SF1">
    <property type="entry name" value="OS04G0687200 PROTEIN"/>
    <property type="match status" value="1"/>
</dbReference>
<dbReference type="PANTHER" id="PTHR36363">
    <property type="entry name" value="OS04G0687200 PROTEIN"/>
    <property type="match status" value="1"/>
</dbReference>
<dbReference type="AlphaFoldDB" id="A0AAP0JJU0"/>
<organism evidence="2 3">
    <name type="scientific">Stephania yunnanensis</name>
    <dbReference type="NCBI Taxonomy" id="152371"/>
    <lineage>
        <taxon>Eukaryota</taxon>
        <taxon>Viridiplantae</taxon>
        <taxon>Streptophyta</taxon>
        <taxon>Embryophyta</taxon>
        <taxon>Tracheophyta</taxon>
        <taxon>Spermatophyta</taxon>
        <taxon>Magnoliopsida</taxon>
        <taxon>Ranunculales</taxon>
        <taxon>Menispermaceae</taxon>
        <taxon>Menispermoideae</taxon>
        <taxon>Cissampelideae</taxon>
        <taxon>Stephania</taxon>
    </lineage>
</organism>
<keyword evidence="3" id="KW-1185">Reference proteome</keyword>
<dbReference type="EMBL" id="JBBNAF010000006">
    <property type="protein sequence ID" value="KAK9134463.1"/>
    <property type="molecule type" value="Genomic_DNA"/>
</dbReference>
<feature type="transmembrane region" description="Helical" evidence="1">
    <location>
        <begin position="79"/>
        <end position="97"/>
    </location>
</feature>
<accession>A0AAP0JJU0</accession>